<dbReference type="InterPro" id="IPR036271">
    <property type="entry name" value="Tet_transcr_reg_TetR-rel_C_sf"/>
</dbReference>
<dbReference type="InterPro" id="IPR023772">
    <property type="entry name" value="DNA-bd_HTH_TetR-type_CS"/>
</dbReference>
<dbReference type="RefSeq" id="WP_007784178.1">
    <property type="nucleotide sequence ID" value="NZ_CM001441.1"/>
</dbReference>
<feature type="domain" description="HTH tetR-type" evidence="3">
    <location>
        <begin position="8"/>
        <end position="68"/>
    </location>
</feature>
<feature type="DNA-binding region" description="H-T-H motif" evidence="2">
    <location>
        <begin position="31"/>
        <end position="50"/>
    </location>
</feature>
<protein>
    <submittedName>
        <fullName evidence="4">Transcriptional regulator</fullName>
    </submittedName>
</protein>
<dbReference type="OrthoDB" id="13453at2"/>
<dbReference type="PROSITE" id="PS50977">
    <property type="entry name" value="HTH_TETR_2"/>
    <property type="match status" value="1"/>
</dbReference>
<dbReference type="PROSITE" id="PS01081">
    <property type="entry name" value="HTH_TETR_1"/>
    <property type="match status" value="1"/>
</dbReference>
<evidence type="ECO:0000259" key="3">
    <source>
        <dbReference type="PROSITE" id="PS50977"/>
    </source>
</evidence>
<sequence length="196" mass="22762">MENNGYGLHRKDRLVITTIEIIDQLGIQGLSTREIARRQGVSEATLFRHFKSKNQLLLVVLEDFSKFDIDIYQSIKLKELRPKESITYLIRAYAEYYESYPAITSIMQVFDVLRHESELTDRVKSILNDRSSFMKQLIEEAQKAGEISPDMDSKNLADVIWGLCREICLTWRLNGQSYSLKERTLSTLEMVLKAFS</sequence>
<dbReference type="Pfam" id="PF00440">
    <property type="entry name" value="TetR_N"/>
    <property type="match status" value="1"/>
</dbReference>
<evidence type="ECO:0000256" key="2">
    <source>
        <dbReference type="PROSITE-ProRule" id="PRU00335"/>
    </source>
</evidence>
<dbReference type="EMBL" id="CM001441">
    <property type="protein sequence ID" value="EHQ89992.1"/>
    <property type="molecule type" value="Genomic_DNA"/>
</dbReference>
<evidence type="ECO:0000256" key="1">
    <source>
        <dbReference type="ARBA" id="ARBA00023125"/>
    </source>
</evidence>
<dbReference type="eggNOG" id="COG1309">
    <property type="taxonomic scope" value="Bacteria"/>
</dbReference>
<dbReference type="PRINTS" id="PR00455">
    <property type="entry name" value="HTHTETR"/>
</dbReference>
<dbReference type="InterPro" id="IPR013570">
    <property type="entry name" value="Tscrpt_reg_YsiA_C"/>
</dbReference>
<dbReference type="Gene3D" id="1.10.10.60">
    <property type="entry name" value="Homeodomain-like"/>
    <property type="match status" value="1"/>
</dbReference>
<accession>H5Y4V7</accession>
<evidence type="ECO:0000313" key="4">
    <source>
        <dbReference type="EMBL" id="EHQ89992.1"/>
    </source>
</evidence>
<dbReference type="STRING" id="768710.DesyoDRAFT_2945"/>
<gene>
    <name evidence="4" type="ORF">DesyoDRAFT_2945</name>
</gene>
<evidence type="ECO:0000313" key="5">
    <source>
        <dbReference type="Proteomes" id="UP000005104"/>
    </source>
</evidence>
<keyword evidence="1 2" id="KW-0238">DNA-binding</keyword>
<dbReference type="InterPro" id="IPR001647">
    <property type="entry name" value="HTH_TetR"/>
</dbReference>
<dbReference type="GO" id="GO:0003677">
    <property type="term" value="F:DNA binding"/>
    <property type="evidence" value="ECO:0007669"/>
    <property type="project" value="UniProtKB-UniRule"/>
</dbReference>
<dbReference type="PANTHER" id="PTHR43479">
    <property type="entry name" value="ACREF/ENVCD OPERON REPRESSOR-RELATED"/>
    <property type="match status" value="1"/>
</dbReference>
<dbReference type="AlphaFoldDB" id="H5Y4V7"/>
<proteinExistence type="predicted"/>
<dbReference type="Gene3D" id="1.10.357.10">
    <property type="entry name" value="Tetracycline Repressor, domain 2"/>
    <property type="match status" value="1"/>
</dbReference>
<dbReference type="Pfam" id="PF08359">
    <property type="entry name" value="TetR_C_4"/>
    <property type="match status" value="1"/>
</dbReference>
<reference evidence="4 5" key="1">
    <citation type="submission" date="2011-11" db="EMBL/GenBank/DDBJ databases">
        <title>The Noncontiguous Finished genome of Desulfosporosinus youngiae DSM 17734.</title>
        <authorList>
            <consortium name="US DOE Joint Genome Institute (JGI-PGF)"/>
            <person name="Lucas S."/>
            <person name="Han J."/>
            <person name="Lapidus A."/>
            <person name="Cheng J.-F."/>
            <person name="Goodwin L."/>
            <person name="Pitluck S."/>
            <person name="Peters L."/>
            <person name="Ovchinnikova G."/>
            <person name="Lu M."/>
            <person name="Land M.L."/>
            <person name="Hauser L."/>
            <person name="Pester M."/>
            <person name="Spring S."/>
            <person name="Ollivier B."/>
            <person name="Rattei T."/>
            <person name="Klenk H.-P."/>
            <person name="Wagner M."/>
            <person name="Loy A."/>
            <person name="Woyke T.J."/>
        </authorList>
    </citation>
    <scope>NUCLEOTIDE SEQUENCE [LARGE SCALE GENOMIC DNA]</scope>
    <source>
        <strain evidence="4 5">DSM 17734</strain>
    </source>
</reference>
<dbReference type="InterPro" id="IPR050624">
    <property type="entry name" value="HTH-type_Tx_Regulator"/>
</dbReference>
<name>H5Y4V7_9FIRM</name>
<organism evidence="4 5">
    <name type="scientific">Desulfosporosinus youngiae DSM 17734</name>
    <dbReference type="NCBI Taxonomy" id="768710"/>
    <lineage>
        <taxon>Bacteria</taxon>
        <taxon>Bacillati</taxon>
        <taxon>Bacillota</taxon>
        <taxon>Clostridia</taxon>
        <taxon>Eubacteriales</taxon>
        <taxon>Desulfitobacteriaceae</taxon>
        <taxon>Desulfosporosinus</taxon>
    </lineage>
</organism>
<dbReference type="PANTHER" id="PTHR43479:SF11">
    <property type="entry name" value="ACREF_ENVCD OPERON REPRESSOR-RELATED"/>
    <property type="match status" value="1"/>
</dbReference>
<dbReference type="InterPro" id="IPR009057">
    <property type="entry name" value="Homeodomain-like_sf"/>
</dbReference>
<dbReference type="HOGENOM" id="CLU_069356_12_3_9"/>
<dbReference type="Proteomes" id="UP000005104">
    <property type="component" value="Chromosome"/>
</dbReference>
<dbReference type="SUPFAM" id="SSF46689">
    <property type="entry name" value="Homeodomain-like"/>
    <property type="match status" value="1"/>
</dbReference>
<keyword evidence="5" id="KW-1185">Reference proteome</keyword>
<dbReference type="SUPFAM" id="SSF48498">
    <property type="entry name" value="Tetracyclin repressor-like, C-terminal domain"/>
    <property type="match status" value="1"/>
</dbReference>